<evidence type="ECO:0000313" key="4">
    <source>
        <dbReference type="Proteomes" id="UP000266669"/>
    </source>
</evidence>
<proteinExistence type="predicted"/>
<dbReference type="Pfam" id="PF14312">
    <property type="entry name" value="FG-GAP_2"/>
    <property type="match status" value="1"/>
</dbReference>
<dbReference type="InterPro" id="IPR013517">
    <property type="entry name" value="FG-GAP"/>
</dbReference>
<comment type="caution">
    <text evidence="3">The sequence shown here is derived from an EMBL/GenBank/DDBJ whole genome shotgun (WGS) entry which is preliminary data.</text>
</comment>
<dbReference type="InterPro" id="IPR028994">
    <property type="entry name" value="Integrin_alpha_N"/>
</dbReference>
<dbReference type="Gene3D" id="2.130.10.130">
    <property type="entry name" value="Integrin alpha, N-terminal"/>
    <property type="match status" value="1"/>
</dbReference>
<protein>
    <submittedName>
        <fullName evidence="3">Uncharacterized protein</fullName>
    </submittedName>
</protein>
<feature type="region of interest" description="Disordered" evidence="2">
    <location>
        <begin position="70"/>
        <end position="97"/>
    </location>
</feature>
<keyword evidence="1" id="KW-0732">Signal</keyword>
<dbReference type="AlphaFoldDB" id="A0A8B3CPL6"/>
<accession>A0A8B3CPL6</accession>
<gene>
    <name evidence="3" type="ORF">DLM78_08655</name>
</gene>
<sequence>MTPAGDDVSVSNSGAVYVFRKLASEWAIQSDLKATNAEVSDAFGILVCIDGDLIAVGSQNDDDGIGLIWNRSNGTPPSPATDNDGVSNTGAADIFYK</sequence>
<organism evidence="3 4">
    <name type="scientific">Leptospira stimsonii</name>
    <dbReference type="NCBI Taxonomy" id="2202203"/>
    <lineage>
        <taxon>Bacteria</taxon>
        <taxon>Pseudomonadati</taxon>
        <taxon>Spirochaetota</taxon>
        <taxon>Spirochaetia</taxon>
        <taxon>Leptospirales</taxon>
        <taxon>Leptospiraceae</taxon>
        <taxon>Leptospira</taxon>
    </lineage>
</organism>
<dbReference type="Proteomes" id="UP000266669">
    <property type="component" value="Unassembled WGS sequence"/>
</dbReference>
<evidence type="ECO:0000256" key="2">
    <source>
        <dbReference type="SAM" id="MobiDB-lite"/>
    </source>
</evidence>
<dbReference type="EMBL" id="QHCS01000002">
    <property type="protein sequence ID" value="RHX85952.1"/>
    <property type="molecule type" value="Genomic_DNA"/>
</dbReference>
<name>A0A8B3CPL6_9LEPT</name>
<feature type="compositionally biased region" description="Polar residues" evidence="2">
    <location>
        <begin position="70"/>
        <end position="90"/>
    </location>
</feature>
<reference evidence="4" key="1">
    <citation type="submission" date="2018-05" db="EMBL/GenBank/DDBJ databases">
        <title>Leptospira yasudae sp. nov. and Leptospira stimsonii sp. nov., two pathogenic species of the genus Leptospira isolated from environmental sources.</title>
        <authorList>
            <person name="Casanovas-Massana A."/>
            <person name="Hamond C."/>
            <person name="Santos L.A."/>
            <person name="Hacker K.P."/>
            <person name="Balassiano I."/>
            <person name="Medeiros M.A."/>
            <person name="Reis M.G."/>
            <person name="Ko A.I."/>
            <person name="Wunder E.A."/>
        </authorList>
    </citation>
    <scope>NUCLEOTIDE SEQUENCE [LARGE SCALE GENOMIC DNA]</scope>
    <source>
        <strain evidence="4">AMB6-RJ</strain>
    </source>
</reference>
<evidence type="ECO:0000256" key="1">
    <source>
        <dbReference type="ARBA" id="ARBA00022729"/>
    </source>
</evidence>
<evidence type="ECO:0000313" key="3">
    <source>
        <dbReference type="EMBL" id="RHX85952.1"/>
    </source>
</evidence>